<organism evidence="6 7">
    <name type="scientific">Catenuloplanes indicus</name>
    <dbReference type="NCBI Taxonomy" id="137267"/>
    <lineage>
        <taxon>Bacteria</taxon>
        <taxon>Bacillati</taxon>
        <taxon>Actinomycetota</taxon>
        <taxon>Actinomycetes</taxon>
        <taxon>Micromonosporales</taxon>
        <taxon>Micromonosporaceae</taxon>
        <taxon>Catenuloplanes</taxon>
    </lineage>
</organism>
<dbReference type="EMBL" id="JAUSUZ010000001">
    <property type="protein sequence ID" value="MDQ0369467.1"/>
    <property type="molecule type" value="Genomic_DNA"/>
</dbReference>
<dbReference type="CDD" id="cd13652">
    <property type="entry name" value="PBP2_ThiY_THI5_like_1"/>
    <property type="match status" value="1"/>
</dbReference>
<evidence type="ECO:0000256" key="4">
    <source>
        <dbReference type="SAM" id="SignalP"/>
    </source>
</evidence>
<comment type="similarity">
    <text evidence="2">Belongs to the bacterial solute-binding protein SsuA/TauA family.</text>
</comment>
<dbReference type="RefSeq" id="WP_307244720.1">
    <property type="nucleotide sequence ID" value="NZ_JAUSUZ010000001.1"/>
</dbReference>
<gene>
    <name evidence="6" type="ORF">J2S42_006136</name>
</gene>
<feature type="chain" id="PRO_5041979279" evidence="4">
    <location>
        <begin position="26"/>
        <end position="321"/>
    </location>
</feature>
<sequence>MRRYLAVALSAAVLAAVTACGGSPAEEPDTGTSGPRPVTVGVIPIVDVAPIYLGKEKGFFSSRGIDLELVTAQGGAAIVPGVLSGDFQFGFSNITSLMIAQTKNVPVRIVANGAASTGEPGKDFGGVAVAKGSSITSAAGLSGRKVAVNTLKNIGDTTVRESVRKAGGDPGTIEFVEIGFPDMPAALESGQVDAAWVVEPQLSAVKAAGGTVIASNFTDTAPNLTIAAYFAGTKLIAEDPALVKNFTEAINESLAYADAHPDEIRTVLSSYTKISEEVRAALILPKWPTEVNRASLETLAALGSTDGIFGGTQPDLGKLLP</sequence>
<dbReference type="PANTHER" id="PTHR30024:SF47">
    <property type="entry name" value="TAURINE-BINDING PERIPLASMIC PROTEIN"/>
    <property type="match status" value="1"/>
</dbReference>
<comment type="caution">
    <text evidence="6">The sequence shown here is derived from an EMBL/GenBank/DDBJ whole genome shotgun (WGS) entry which is preliminary data.</text>
</comment>
<reference evidence="6 7" key="1">
    <citation type="submission" date="2023-07" db="EMBL/GenBank/DDBJ databases">
        <title>Sequencing the genomes of 1000 actinobacteria strains.</title>
        <authorList>
            <person name="Klenk H.-P."/>
        </authorList>
    </citation>
    <scope>NUCLEOTIDE SEQUENCE [LARGE SCALE GENOMIC DNA]</scope>
    <source>
        <strain evidence="6 7">DSM 44709</strain>
    </source>
</reference>
<evidence type="ECO:0000313" key="6">
    <source>
        <dbReference type="EMBL" id="MDQ0369467.1"/>
    </source>
</evidence>
<dbReference type="InterPro" id="IPR015168">
    <property type="entry name" value="SsuA/THI5"/>
</dbReference>
<evidence type="ECO:0000256" key="2">
    <source>
        <dbReference type="ARBA" id="ARBA00010742"/>
    </source>
</evidence>
<feature type="domain" description="SsuA/THI5-like" evidence="5">
    <location>
        <begin position="47"/>
        <end position="263"/>
    </location>
</feature>
<name>A0AAE4B0E0_9ACTN</name>
<evidence type="ECO:0000259" key="5">
    <source>
        <dbReference type="Pfam" id="PF09084"/>
    </source>
</evidence>
<dbReference type="GO" id="GO:0042597">
    <property type="term" value="C:periplasmic space"/>
    <property type="evidence" value="ECO:0007669"/>
    <property type="project" value="UniProtKB-SubCell"/>
</dbReference>
<dbReference type="Pfam" id="PF09084">
    <property type="entry name" value="NMT1"/>
    <property type="match status" value="1"/>
</dbReference>
<protein>
    <submittedName>
        <fullName evidence="6">NitT/TauT family transport system substrate-binding protein</fullName>
    </submittedName>
</protein>
<dbReference type="PROSITE" id="PS51257">
    <property type="entry name" value="PROKAR_LIPOPROTEIN"/>
    <property type="match status" value="1"/>
</dbReference>
<proteinExistence type="inferred from homology"/>
<accession>A0AAE4B0E0</accession>
<dbReference type="AlphaFoldDB" id="A0AAE4B0E0"/>
<feature type="signal peptide" evidence="4">
    <location>
        <begin position="1"/>
        <end position="25"/>
    </location>
</feature>
<dbReference type="PANTHER" id="PTHR30024">
    <property type="entry name" value="ALIPHATIC SULFONATES-BINDING PROTEIN-RELATED"/>
    <property type="match status" value="1"/>
</dbReference>
<dbReference type="Gene3D" id="3.40.190.10">
    <property type="entry name" value="Periplasmic binding protein-like II"/>
    <property type="match status" value="2"/>
</dbReference>
<evidence type="ECO:0000256" key="1">
    <source>
        <dbReference type="ARBA" id="ARBA00004418"/>
    </source>
</evidence>
<evidence type="ECO:0000256" key="3">
    <source>
        <dbReference type="ARBA" id="ARBA00022729"/>
    </source>
</evidence>
<dbReference type="Proteomes" id="UP001240236">
    <property type="component" value="Unassembled WGS sequence"/>
</dbReference>
<dbReference type="SUPFAM" id="SSF53850">
    <property type="entry name" value="Periplasmic binding protein-like II"/>
    <property type="match status" value="1"/>
</dbReference>
<comment type="subcellular location">
    <subcellularLocation>
        <location evidence="1">Periplasm</location>
    </subcellularLocation>
</comment>
<keyword evidence="7" id="KW-1185">Reference proteome</keyword>
<evidence type="ECO:0000313" key="7">
    <source>
        <dbReference type="Proteomes" id="UP001240236"/>
    </source>
</evidence>
<keyword evidence="3 4" id="KW-0732">Signal</keyword>